<accession>A0A1G9DYL8</accession>
<dbReference type="STRING" id="1174501.SAMN05216192_15032"/>
<dbReference type="OrthoDB" id="2624867at2"/>
<name>A0A1G9DYL8_9BACL</name>
<gene>
    <name evidence="1" type="ORF">SAMN05216192_15032</name>
</gene>
<proteinExistence type="predicted"/>
<dbReference type="AlphaFoldDB" id="A0A1G9DYL8"/>
<dbReference type="EMBL" id="FNDX01000050">
    <property type="protein sequence ID" value="SDK68954.1"/>
    <property type="molecule type" value="Genomic_DNA"/>
</dbReference>
<sequence>MNIKVHTMQKLLSLSVILVLLIGISLYSGYSSSQAEISYRTDIKPISERFPNLTGIDKVYWSGSTIGGDFGPTNYVLRGYVFLSQAAAAALKQDYVWENELIIPKLQYDFKGRLQHWSSSDDFDAYIKSSSYTGHFYFDQKQNVLYFDVER</sequence>
<dbReference type="Proteomes" id="UP000199050">
    <property type="component" value="Unassembled WGS sequence"/>
</dbReference>
<keyword evidence="2" id="KW-1185">Reference proteome</keyword>
<dbReference type="RefSeq" id="WP_090719079.1">
    <property type="nucleotide sequence ID" value="NZ_CBCSKY010000054.1"/>
</dbReference>
<organism evidence="1 2">
    <name type="scientific">Paenibacillus typhae</name>
    <dbReference type="NCBI Taxonomy" id="1174501"/>
    <lineage>
        <taxon>Bacteria</taxon>
        <taxon>Bacillati</taxon>
        <taxon>Bacillota</taxon>
        <taxon>Bacilli</taxon>
        <taxon>Bacillales</taxon>
        <taxon>Paenibacillaceae</taxon>
        <taxon>Paenibacillus</taxon>
    </lineage>
</organism>
<reference evidence="2" key="1">
    <citation type="submission" date="2016-10" db="EMBL/GenBank/DDBJ databases">
        <authorList>
            <person name="Varghese N."/>
            <person name="Submissions S."/>
        </authorList>
    </citation>
    <scope>NUCLEOTIDE SEQUENCE [LARGE SCALE GENOMIC DNA]</scope>
    <source>
        <strain evidence="2">CGMCC 1.11012</strain>
    </source>
</reference>
<protein>
    <submittedName>
        <fullName evidence="1">Uncharacterized protein</fullName>
    </submittedName>
</protein>
<evidence type="ECO:0000313" key="1">
    <source>
        <dbReference type="EMBL" id="SDK68954.1"/>
    </source>
</evidence>
<evidence type="ECO:0000313" key="2">
    <source>
        <dbReference type="Proteomes" id="UP000199050"/>
    </source>
</evidence>